<dbReference type="EMBL" id="SLWM01000002">
    <property type="protein sequence ID" value="TCO29672.1"/>
    <property type="molecule type" value="Genomic_DNA"/>
</dbReference>
<keyword evidence="3" id="KW-1185">Reference proteome</keyword>
<dbReference type="InterPro" id="IPR025438">
    <property type="entry name" value="DUF4180"/>
</dbReference>
<reference evidence="2 3" key="1">
    <citation type="journal article" date="2015" name="Stand. Genomic Sci.">
        <title>Genomic Encyclopedia of Bacterial and Archaeal Type Strains, Phase III: the genomes of soil and plant-associated and newly described type strains.</title>
        <authorList>
            <person name="Whitman W.B."/>
            <person name="Woyke T."/>
            <person name="Klenk H.P."/>
            <person name="Zhou Y."/>
            <person name="Lilburn T.G."/>
            <person name="Beck B.J."/>
            <person name="De Vos P."/>
            <person name="Vandamme P."/>
            <person name="Eisen J.A."/>
            <person name="Garrity G."/>
            <person name="Hugenholtz P."/>
            <person name="Kyrpides N.C."/>
        </authorList>
    </citation>
    <scope>NUCLEOTIDE SEQUENCE [LARGE SCALE GENOMIC DNA]</scope>
    <source>
        <strain evidence="2 3">VKM Ac-2538</strain>
    </source>
</reference>
<protein>
    <submittedName>
        <fullName evidence="2">Uncharacterized protein DUF4180</fullName>
    </submittedName>
</protein>
<evidence type="ECO:0000313" key="3">
    <source>
        <dbReference type="Proteomes" id="UP000295818"/>
    </source>
</evidence>
<feature type="domain" description="DUF4180" evidence="1">
    <location>
        <begin position="9"/>
        <end position="111"/>
    </location>
</feature>
<gene>
    <name evidence="2" type="ORF">EV644_102392</name>
</gene>
<dbReference type="Proteomes" id="UP000295818">
    <property type="component" value="Unassembled WGS sequence"/>
</dbReference>
<evidence type="ECO:0000259" key="1">
    <source>
        <dbReference type="Pfam" id="PF13788"/>
    </source>
</evidence>
<dbReference type="RefSeq" id="WP_132187977.1">
    <property type="nucleotide sequence ID" value="NZ_SLWM01000002.1"/>
</dbReference>
<dbReference type="Pfam" id="PF13788">
    <property type="entry name" value="DUF4180"/>
    <property type="match status" value="1"/>
</dbReference>
<organism evidence="2 3">
    <name type="scientific">Kribbella orskensis</name>
    <dbReference type="NCBI Taxonomy" id="2512216"/>
    <lineage>
        <taxon>Bacteria</taxon>
        <taxon>Bacillati</taxon>
        <taxon>Actinomycetota</taxon>
        <taxon>Actinomycetes</taxon>
        <taxon>Propionibacteriales</taxon>
        <taxon>Kribbellaceae</taxon>
        <taxon>Kribbella</taxon>
    </lineage>
</organism>
<sequence length="124" mass="13720">MTTLPVAYTAGKVVRDDRDAVDLIAEAHYEHQAEWVLLPVDLLPPGFFRLQTGVAGAIAQKFVNYRMHLAIVGDVSAHEDASEAFRDWVRETNEGRSLWFVPDLATFDERLDSRYDGGSVGAGA</sequence>
<evidence type="ECO:0000313" key="2">
    <source>
        <dbReference type="EMBL" id="TCO29672.1"/>
    </source>
</evidence>
<proteinExistence type="predicted"/>
<comment type="caution">
    <text evidence="2">The sequence shown here is derived from an EMBL/GenBank/DDBJ whole genome shotgun (WGS) entry which is preliminary data.</text>
</comment>
<accession>A0ABY2BSU9</accession>
<name>A0ABY2BSU9_9ACTN</name>